<sequence length="261" mass="29581">MKPKSGPASLDNLLTKVSTYTVYPKERPEVIFGTDGPEETDVKISAVAASEAMATFRFKAAEHYYKLSLKNTPGIKEKFYPERAFIHFLLNKWRSSLAMAKKGGDDEIVFLSLLKLKQIDLASEYTNSLLYLATVQKTKHVSKFEVLHILFSLIAMNNGAEVLFEKFNPIISQMSGDDYHLISGSIDALARRDFNTLFTNTDSLRLILQNSMYLDQVYLKIIELVHINFISIFVSSYAKISFAKIKKLTGLSEENILLFLK</sequence>
<evidence type="ECO:0000313" key="1">
    <source>
        <dbReference type="EMBL" id="AGM32758.1"/>
    </source>
</evidence>
<name>R4V4G7_COPFO</name>
<organism evidence="1">
    <name type="scientific">Coptotermes formosanus</name>
    <name type="common">Formosan subterranean termite</name>
    <dbReference type="NCBI Taxonomy" id="36987"/>
    <lineage>
        <taxon>Eukaryota</taxon>
        <taxon>Metazoa</taxon>
        <taxon>Ecdysozoa</taxon>
        <taxon>Arthropoda</taxon>
        <taxon>Hexapoda</taxon>
        <taxon>Insecta</taxon>
        <taxon>Pterygota</taxon>
        <taxon>Neoptera</taxon>
        <taxon>Polyneoptera</taxon>
        <taxon>Dictyoptera</taxon>
        <taxon>Blattodea</taxon>
        <taxon>Blattoidea</taxon>
        <taxon>Termitoidae</taxon>
        <taxon>Rhinotermitidae</taxon>
        <taxon>Coptotermes</taxon>
    </lineage>
</organism>
<dbReference type="AlphaFoldDB" id="R4V4G7"/>
<proteinExistence type="evidence at transcript level"/>
<feature type="non-terminal residue" evidence="1">
    <location>
        <position position="261"/>
    </location>
</feature>
<protein>
    <recommendedName>
        <fullName evidence="2">PCI domain-containing protein</fullName>
    </recommendedName>
</protein>
<accession>R4V4G7</accession>
<reference evidence="1" key="1">
    <citation type="submission" date="2013-03" db="EMBL/GenBank/DDBJ databases">
        <title>Immune-Related transcriptome of Coptotermes formosanus Shiraki workers: the defense mechanism.</title>
        <authorList>
            <person name="Hussain A."/>
            <person name="Li Y.F."/>
            <person name="Wen S.Y."/>
        </authorList>
    </citation>
    <scope>NUCLEOTIDE SEQUENCE</scope>
</reference>
<evidence type="ECO:0008006" key="2">
    <source>
        <dbReference type="Google" id="ProtNLM"/>
    </source>
</evidence>
<dbReference type="EMBL" id="KC740934">
    <property type="protein sequence ID" value="AGM32758.1"/>
    <property type="molecule type" value="mRNA"/>
</dbReference>